<name>E0NPR9_9BACT</name>
<accession>E0NPR9</accession>
<evidence type="ECO:0000256" key="1">
    <source>
        <dbReference type="SAM" id="MobiDB-lite"/>
    </source>
</evidence>
<keyword evidence="3" id="KW-1185">Reference proteome</keyword>
<evidence type="ECO:0000313" key="3">
    <source>
        <dbReference type="Proteomes" id="UP000004394"/>
    </source>
</evidence>
<sequence length="78" mass="8844">MNKKQVKRLYYMPPQCEVIKTENESFICVSVRPNGGNPSSTDPWDEKNHEGGTAFFGDESSVAPAKKGVWEDDEEEDY</sequence>
<dbReference type="EMBL" id="AEEI01000007">
    <property type="protein sequence ID" value="EFM02901.1"/>
    <property type="molecule type" value="Genomic_DNA"/>
</dbReference>
<dbReference type="AlphaFoldDB" id="E0NPR9"/>
<organism evidence="2 3">
    <name type="scientific">Hoylesella marshii DSM 16973 = JCM 13450</name>
    <dbReference type="NCBI Taxonomy" id="862515"/>
    <lineage>
        <taxon>Bacteria</taxon>
        <taxon>Pseudomonadati</taxon>
        <taxon>Bacteroidota</taxon>
        <taxon>Bacteroidia</taxon>
        <taxon>Bacteroidales</taxon>
        <taxon>Prevotellaceae</taxon>
        <taxon>Hoylesella</taxon>
    </lineage>
</organism>
<comment type="caution">
    <text evidence="2">The sequence shown here is derived from an EMBL/GenBank/DDBJ whole genome shotgun (WGS) entry which is preliminary data.</text>
</comment>
<proteinExistence type="predicted"/>
<dbReference type="RefSeq" id="WP_006947857.1">
    <property type="nucleotide sequence ID" value="NZ_BAJI01000005.1"/>
</dbReference>
<dbReference type="Proteomes" id="UP000004394">
    <property type="component" value="Unassembled WGS sequence"/>
</dbReference>
<dbReference type="OrthoDB" id="1082676at2"/>
<evidence type="ECO:0000313" key="2">
    <source>
        <dbReference type="EMBL" id="EFM02901.1"/>
    </source>
</evidence>
<feature type="region of interest" description="Disordered" evidence="1">
    <location>
        <begin position="32"/>
        <end position="78"/>
    </location>
</feature>
<protein>
    <submittedName>
        <fullName evidence="2">Uncharacterized protein</fullName>
    </submittedName>
</protein>
<reference evidence="2" key="1">
    <citation type="submission" date="2010-07" db="EMBL/GenBank/DDBJ databases">
        <authorList>
            <person name="Muzny D."/>
            <person name="Qin X."/>
            <person name="Deng J."/>
            <person name="Jiang H."/>
            <person name="Liu Y."/>
            <person name="Qu J."/>
            <person name="Song X.-Z."/>
            <person name="Zhang L."/>
            <person name="Thornton R."/>
            <person name="Coyle M."/>
            <person name="Francisco L."/>
            <person name="Jackson L."/>
            <person name="Javaid M."/>
            <person name="Korchina V."/>
            <person name="Kovar C."/>
            <person name="Mata R."/>
            <person name="Mathew T."/>
            <person name="Ngo R."/>
            <person name="Nguyen L."/>
            <person name="Nguyen N."/>
            <person name="Okwuonu G."/>
            <person name="Ongeri F."/>
            <person name="Pham C."/>
            <person name="Simmons D."/>
            <person name="Wilczek-Boney K."/>
            <person name="Hale W."/>
            <person name="Jakkamsetti A."/>
            <person name="Pham P."/>
            <person name="Ruth R."/>
            <person name="San Lucas F."/>
            <person name="Warren J."/>
            <person name="Zhang J."/>
            <person name="Zhao Z."/>
            <person name="Zhou C."/>
            <person name="Zhu D."/>
            <person name="Lee S."/>
            <person name="Bess C."/>
            <person name="Blankenburg K."/>
            <person name="Forbes L."/>
            <person name="Fu Q."/>
            <person name="Gubbala S."/>
            <person name="Hirani K."/>
            <person name="Jayaseelan J.C."/>
            <person name="Lara F."/>
            <person name="Munidasa M."/>
            <person name="Palculict T."/>
            <person name="Patil S."/>
            <person name="Pu L.-L."/>
            <person name="Saada N."/>
            <person name="Tang L."/>
            <person name="Weissenberger G."/>
            <person name="Zhu Y."/>
            <person name="Hemphill L."/>
            <person name="Shang Y."/>
            <person name="Youmans B."/>
            <person name="Ayvaz T."/>
            <person name="Ross M."/>
            <person name="Santibanez J."/>
            <person name="Aqrawi P."/>
            <person name="Gross S."/>
            <person name="Joshi V."/>
            <person name="Fowler G."/>
            <person name="Nazareth L."/>
            <person name="Reid J."/>
            <person name="Worley K."/>
            <person name="Petrosino J."/>
            <person name="Highlander S."/>
            <person name="Gibbs R."/>
        </authorList>
    </citation>
    <scope>NUCLEOTIDE SEQUENCE [LARGE SCALE GENOMIC DNA]</scope>
    <source>
        <strain evidence="2">DSM 16973</strain>
    </source>
</reference>
<dbReference type="HOGENOM" id="CLU_179299_0_0_10"/>
<dbReference type="BioCyc" id="PMAR862515-HMP:GMOO-176-MONOMER"/>
<gene>
    <name evidence="2" type="ORF">HMPREF0658_0170</name>
</gene>